<protein>
    <submittedName>
        <fullName evidence="8">Uncharacterized protein</fullName>
    </submittedName>
</protein>
<evidence type="ECO:0000259" key="6">
    <source>
        <dbReference type="Pfam" id="PF08159"/>
    </source>
</evidence>
<dbReference type="PANTHER" id="PTHR12202:SF0">
    <property type="entry name" value="ESF1 HOMOLOG"/>
    <property type="match status" value="1"/>
</dbReference>
<keyword evidence="9" id="KW-1185">Reference proteome</keyword>
<reference evidence="8 9" key="1">
    <citation type="journal article" date="2010" name="Plant Cell">
        <title>The Chlorella variabilis NC64A genome reveals adaptation to photosymbiosis, coevolution with viruses, and cryptic sex.</title>
        <authorList>
            <person name="Blanc G."/>
            <person name="Duncan G."/>
            <person name="Agarkova I."/>
            <person name="Borodovsky M."/>
            <person name="Gurnon J."/>
            <person name="Kuo A."/>
            <person name="Lindquist E."/>
            <person name="Lucas S."/>
            <person name="Pangilinan J."/>
            <person name="Polle J."/>
            <person name="Salamov A."/>
            <person name="Terry A."/>
            <person name="Yamada T."/>
            <person name="Dunigan D.D."/>
            <person name="Grigoriev I.V."/>
            <person name="Claverie J.M."/>
            <person name="Van Etten J.L."/>
        </authorList>
    </citation>
    <scope>NUCLEOTIDE SEQUENCE [LARGE SCALE GENOMIC DNA]</scope>
    <source>
        <strain evidence="8 9">NC64A</strain>
    </source>
</reference>
<evidence type="ECO:0000256" key="1">
    <source>
        <dbReference type="ARBA" id="ARBA00004604"/>
    </source>
</evidence>
<dbReference type="Pfam" id="PF25121">
    <property type="entry name" value="RRM_ESF1"/>
    <property type="match status" value="1"/>
</dbReference>
<feature type="compositionally biased region" description="Low complexity" evidence="5">
    <location>
        <begin position="829"/>
        <end position="850"/>
    </location>
</feature>
<feature type="compositionally biased region" description="Basic residues" evidence="5">
    <location>
        <begin position="683"/>
        <end position="692"/>
    </location>
</feature>
<dbReference type="InParanoid" id="E1Z960"/>
<feature type="region of interest" description="Disordered" evidence="5">
    <location>
        <begin position="506"/>
        <end position="707"/>
    </location>
</feature>
<dbReference type="OrthoDB" id="431825at2759"/>
<feature type="region of interest" description="Disordered" evidence="5">
    <location>
        <begin position="799"/>
        <end position="855"/>
    </location>
</feature>
<feature type="compositionally biased region" description="Basic and acidic residues" evidence="5">
    <location>
        <begin position="507"/>
        <end position="516"/>
    </location>
</feature>
<dbReference type="InterPro" id="IPR012580">
    <property type="entry name" value="NUC153"/>
</dbReference>
<feature type="compositionally biased region" description="Low complexity" evidence="5">
    <location>
        <begin position="121"/>
        <end position="142"/>
    </location>
</feature>
<feature type="region of interest" description="Disordered" evidence="5">
    <location>
        <begin position="720"/>
        <end position="782"/>
    </location>
</feature>
<feature type="compositionally biased region" description="Basic and acidic residues" evidence="5">
    <location>
        <begin position="1"/>
        <end position="15"/>
    </location>
</feature>
<evidence type="ECO:0000259" key="7">
    <source>
        <dbReference type="Pfam" id="PF25121"/>
    </source>
</evidence>
<dbReference type="Proteomes" id="UP000008141">
    <property type="component" value="Unassembled WGS sequence"/>
</dbReference>
<dbReference type="InterPro" id="IPR039754">
    <property type="entry name" value="Esf1"/>
</dbReference>
<dbReference type="STRING" id="554065.E1Z960"/>
<feature type="region of interest" description="Disordered" evidence="5">
    <location>
        <begin position="461"/>
        <end position="489"/>
    </location>
</feature>
<dbReference type="GeneID" id="17357255"/>
<keyword evidence="4" id="KW-0539">Nucleus</keyword>
<dbReference type="FunCoup" id="E1Z960">
    <property type="interactions" value="1581"/>
</dbReference>
<feature type="compositionally biased region" description="Basic residues" evidence="5">
    <location>
        <begin position="746"/>
        <end position="758"/>
    </location>
</feature>
<feature type="compositionally biased region" description="Acidic residues" evidence="5">
    <location>
        <begin position="172"/>
        <end position="195"/>
    </location>
</feature>
<evidence type="ECO:0000256" key="2">
    <source>
        <dbReference type="ARBA" id="ARBA00009087"/>
    </source>
</evidence>
<dbReference type="PANTHER" id="PTHR12202">
    <property type="entry name" value="ESF1 HOMOLOG"/>
    <property type="match status" value="1"/>
</dbReference>
<feature type="domain" description="ESF1 RRM" evidence="7">
    <location>
        <begin position="246"/>
        <end position="411"/>
    </location>
</feature>
<dbReference type="GO" id="GO:0006364">
    <property type="term" value="P:rRNA processing"/>
    <property type="evidence" value="ECO:0007669"/>
    <property type="project" value="InterPro"/>
</dbReference>
<feature type="region of interest" description="Disordered" evidence="5">
    <location>
        <begin position="301"/>
        <end position="345"/>
    </location>
</feature>
<sequence>MFKDDAFQVRSTVDKRGRKVKGSKKNEDMRRYYRLQGEEQQRRARDKERAAGGEGGDEQVAAAVADQRQQHSGRQSQKQQERKQQGKQAAGSQAKLRRQVAPGNDAEASSSEEEMEDGEAQKAALQTAGAEAAGRSSGSESEPASDAELADEEQAAQERWARMRGLAGPEASSDEEEELAESSSEFSDEEEDGEQADGFQGRQQLPAGMDVDEGEEPLNEADLEEWGVGALAANPEEPILMQPDATPRLAAVDLDWEHVRAVDILAVLRSFVPQGGAIRRVVVHPSDYGLERMAQEAVMGPQGIFKPVGDSQKRRQVVGVEDDGESEGGAGPSSSESDEGGQVDQRRLRLYERSKLRYYYAIITCDSAATANRLYEECDGMELMKTACKFDLRFVPEEQSFEGRQVRDEATDVPTDYAPPTFQARALQHTNVQLTWDTGDDGRKRALTRRVTAEELKEDDFKAYLATDSEAEDGEHGGIEGEADEEDEEAIRERYRRLLLGGGVDAAQERQGKRDWGGGSGDDEGSEGSSGSDSEGQDAGRTRINDDKGMEMEVTFLPGLENLGKRVLARKQEEEARKGETVWDAYMRRRREKRAEAKRKGRRLGSDESDSDYDDAAGRGSGSGSEEEADASAEGDPFFQPKDDPFDDPFFQDGPDADAAQAAELAAAGKRGKRQEQQQHQERKGKKGKGKGKQGEEDGDHSKWAELEMLLMDDASLLAPARGGGMLAPAGKQQNEQTAAAGSGKLSKKERMRLKKEARRRERQEGSDDEDAAAGGGGAFRGVDLADPRFADLLTSHHFALDPTDPRFKDTSAGVATAVAKRRSQASTASGSKQQKHGQQQAAAEPAAGQLNGSSVTGKADLKFLVASLKRKTAPIQGGGSKPAAAASSKPKKKKKKV</sequence>
<dbReference type="OMA" id="WFRRREN"/>
<feature type="compositionally biased region" description="Basic and acidic residues" evidence="5">
    <location>
        <begin position="24"/>
        <end position="51"/>
    </location>
</feature>
<accession>E1Z960</accession>
<dbReference type="KEGG" id="cvr:CHLNCDRAFT_57252"/>
<keyword evidence="3" id="KW-0175">Coiled coil</keyword>
<feature type="compositionally biased region" description="Acidic residues" evidence="5">
    <location>
        <begin position="143"/>
        <end position="155"/>
    </location>
</feature>
<evidence type="ECO:0000256" key="4">
    <source>
        <dbReference type="ARBA" id="ARBA00023242"/>
    </source>
</evidence>
<proteinExistence type="inferred from homology"/>
<feature type="compositionally biased region" description="Low complexity" evidence="5">
    <location>
        <begin position="648"/>
        <end position="669"/>
    </location>
</feature>
<organism evidence="9">
    <name type="scientific">Chlorella variabilis</name>
    <name type="common">Green alga</name>
    <dbReference type="NCBI Taxonomy" id="554065"/>
    <lineage>
        <taxon>Eukaryota</taxon>
        <taxon>Viridiplantae</taxon>
        <taxon>Chlorophyta</taxon>
        <taxon>core chlorophytes</taxon>
        <taxon>Trebouxiophyceae</taxon>
        <taxon>Chlorellales</taxon>
        <taxon>Chlorellaceae</taxon>
        <taxon>Chlorella clade</taxon>
        <taxon>Chlorella</taxon>
    </lineage>
</organism>
<evidence type="ECO:0000256" key="3">
    <source>
        <dbReference type="ARBA" id="ARBA00023054"/>
    </source>
</evidence>
<dbReference type="EMBL" id="GL433839">
    <property type="protein sequence ID" value="EFN57460.1"/>
    <property type="molecule type" value="Genomic_DNA"/>
</dbReference>
<dbReference type="InterPro" id="IPR056750">
    <property type="entry name" value="RRM_ESF1"/>
</dbReference>
<dbReference type="GO" id="GO:0005730">
    <property type="term" value="C:nucleolus"/>
    <property type="evidence" value="ECO:0007669"/>
    <property type="project" value="UniProtKB-SubCell"/>
</dbReference>
<gene>
    <name evidence="8" type="ORF">CHLNCDRAFT_57252</name>
</gene>
<dbReference type="AlphaFoldDB" id="E1Z960"/>
<feature type="compositionally biased region" description="Basic residues" evidence="5">
    <location>
        <begin position="588"/>
        <end position="603"/>
    </location>
</feature>
<name>E1Z960_CHLVA</name>
<dbReference type="Pfam" id="PF08159">
    <property type="entry name" value="NUC153"/>
    <property type="match status" value="1"/>
</dbReference>
<dbReference type="eggNOG" id="KOG2318">
    <property type="taxonomic scope" value="Eukaryota"/>
</dbReference>
<feature type="domain" description="NUC153" evidence="6">
    <location>
        <begin position="787"/>
        <end position="812"/>
    </location>
</feature>
<evidence type="ECO:0000313" key="9">
    <source>
        <dbReference type="Proteomes" id="UP000008141"/>
    </source>
</evidence>
<dbReference type="GO" id="GO:0003723">
    <property type="term" value="F:RNA binding"/>
    <property type="evidence" value="ECO:0007669"/>
    <property type="project" value="TreeGrafter"/>
</dbReference>
<feature type="compositionally biased region" description="Basic and acidic residues" evidence="5">
    <location>
        <begin position="570"/>
        <end position="581"/>
    </location>
</feature>
<comment type="subcellular location">
    <subcellularLocation>
        <location evidence="1">Nucleus</location>
        <location evidence="1">Nucleolus</location>
    </subcellularLocation>
</comment>
<feature type="region of interest" description="Disordered" evidence="5">
    <location>
        <begin position="872"/>
        <end position="898"/>
    </location>
</feature>
<comment type="similarity">
    <text evidence="2">Belongs to the ESF1 family.</text>
</comment>
<evidence type="ECO:0000256" key="5">
    <source>
        <dbReference type="SAM" id="MobiDB-lite"/>
    </source>
</evidence>
<feature type="compositionally biased region" description="Basic and acidic residues" evidence="5">
    <location>
        <begin position="538"/>
        <end position="551"/>
    </location>
</feature>
<dbReference type="RefSeq" id="XP_005849562.1">
    <property type="nucleotide sequence ID" value="XM_005849500.1"/>
</dbReference>
<feature type="compositionally biased region" description="Basic and acidic residues" evidence="5">
    <location>
        <begin position="693"/>
        <end position="706"/>
    </location>
</feature>
<evidence type="ECO:0000313" key="8">
    <source>
        <dbReference type="EMBL" id="EFN57460.1"/>
    </source>
</evidence>
<feature type="compositionally biased region" description="Low complexity" evidence="5">
    <location>
        <begin position="58"/>
        <end position="78"/>
    </location>
</feature>
<feature type="region of interest" description="Disordered" evidence="5">
    <location>
        <begin position="1"/>
        <end position="214"/>
    </location>
</feature>